<evidence type="ECO:0000256" key="1">
    <source>
        <dbReference type="ARBA" id="ARBA00004477"/>
    </source>
</evidence>
<reference evidence="13 14" key="1">
    <citation type="journal article" date="2021" name="DNA Res.">
        <title>Genome analysis of Candida subhashii reveals its hybrid nature and dual mitochondrial genome conformations.</title>
        <authorList>
            <person name="Mixao V."/>
            <person name="Hegedusova E."/>
            <person name="Saus E."/>
            <person name="Pryszcz L.P."/>
            <person name="Cillingova A."/>
            <person name="Nosek J."/>
            <person name="Gabaldon T."/>
        </authorList>
    </citation>
    <scope>NUCLEOTIDE SEQUENCE [LARGE SCALE GENOMIC DNA]</scope>
    <source>
        <strain evidence="13 14">CBS 10753</strain>
    </source>
</reference>
<comment type="caution">
    <text evidence="13">The sequence shown here is derived from an EMBL/GenBank/DDBJ whole genome shotgun (WGS) entry which is preliminary data.</text>
</comment>
<evidence type="ECO:0000313" key="14">
    <source>
        <dbReference type="Proteomes" id="UP000694255"/>
    </source>
</evidence>
<evidence type="ECO:0000256" key="6">
    <source>
        <dbReference type="ARBA" id="ARBA00022679"/>
    </source>
</evidence>
<comment type="function">
    <text evidence="11">Mannosyltransferase involved in glycosylphosphatidylinositol-anchor biosynthesis. Transfers the third mannose to Man2-GlcN-acyl-PI during GPI precursor assembly.</text>
</comment>
<keyword evidence="7 12" id="KW-0812">Transmembrane</keyword>
<accession>A0A8J5UGI3</accession>
<evidence type="ECO:0000256" key="2">
    <source>
        <dbReference type="ARBA" id="ARBA00004687"/>
    </source>
</evidence>
<dbReference type="Proteomes" id="UP000694255">
    <property type="component" value="Unassembled WGS sequence"/>
</dbReference>
<keyword evidence="6" id="KW-0808">Transferase</keyword>
<evidence type="ECO:0000313" key="13">
    <source>
        <dbReference type="EMBL" id="KAG7660332.1"/>
    </source>
</evidence>
<dbReference type="GO" id="GO:0000026">
    <property type="term" value="F:alpha-1,2-mannosyltransferase activity"/>
    <property type="evidence" value="ECO:0007669"/>
    <property type="project" value="TreeGrafter"/>
</dbReference>
<evidence type="ECO:0000256" key="11">
    <source>
        <dbReference type="ARBA" id="ARBA00024708"/>
    </source>
</evidence>
<dbReference type="GO" id="GO:0005789">
    <property type="term" value="C:endoplasmic reticulum membrane"/>
    <property type="evidence" value="ECO:0007669"/>
    <property type="project" value="UniProtKB-SubCell"/>
</dbReference>
<dbReference type="PANTHER" id="PTHR22760:SF4">
    <property type="entry name" value="GPI MANNOSYLTRANSFERASE 3"/>
    <property type="match status" value="1"/>
</dbReference>
<feature type="transmembrane region" description="Helical" evidence="12">
    <location>
        <begin position="35"/>
        <end position="54"/>
    </location>
</feature>
<organism evidence="13 14">
    <name type="scientific">[Candida] subhashii</name>
    <dbReference type="NCBI Taxonomy" id="561895"/>
    <lineage>
        <taxon>Eukaryota</taxon>
        <taxon>Fungi</taxon>
        <taxon>Dikarya</taxon>
        <taxon>Ascomycota</taxon>
        <taxon>Saccharomycotina</taxon>
        <taxon>Pichiomycetes</taxon>
        <taxon>Debaryomycetaceae</taxon>
        <taxon>Spathaspora</taxon>
    </lineage>
</organism>
<dbReference type="UniPathway" id="UPA00196"/>
<keyword evidence="8 12" id="KW-0256">Endoplasmic reticulum</keyword>
<name>A0A8J5UGI3_9ASCO</name>
<feature type="transmembrane region" description="Helical" evidence="12">
    <location>
        <begin position="269"/>
        <end position="293"/>
    </location>
</feature>
<evidence type="ECO:0000256" key="3">
    <source>
        <dbReference type="ARBA" id="ARBA00006065"/>
    </source>
</evidence>
<dbReference type="EMBL" id="JAGSYN010000330">
    <property type="protein sequence ID" value="KAG7660332.1"/>
    <property type="molecule type" value="Genomic_DNA"/>
</dbReference>
<keyword evidence="10 12" id="KW-0472">Membrane</keyword>
<evidence type="ECO:0000256" key="4">
    <source>
        <dbReference type="ARBA" id="ARBA00022502"/>
    </source>
</evidence>
<dbReference type="InterPro" id="IPR005599">
    <property type="entry name" value="GPI_mannosylTrfase"/>
</dbReference>
<evidence type="ECO:0000256" key="12">
    <source>
        <dbReference type="RuleBase" id="RU363075"/>
    </source>
</evidence>
<protein>
    <recommendedName>
        <fullName evidence="12">Mannosyltransferase</fullName>
        <ecNumber evidence="12">2.4.1.-</ecNumber>
    </recommendedName>
</protein>
<dbReference type="Pfam" id="PF03901">
    <property type="entry name" value="Glyco_transf_22"/>
    <property type="match status" value="1"/>
</dbReference>
<proteinExistence type="inferred from homology"/>
<feature type="transmembrane region" description="Helical" evidence="12">
    <location>
        <begin position="300"/>
        <end position="319"/>
    </location>
</feature>
<evidence type="ECO:0000256" key="8">
    <source>
        <dbReference type="ARBA" id="ARBA00022824"/>
    </source>
</evidence>
<dbReference type="RefSeq" id="XP_049260566.1">
    <property type="nucleotide sequence ID" value="XM_049410301.1"/>
</dbReference>
<evidence type="ECO:0000256" key="9">
    <source>
        <dbReference type="ARBA" id="ARBA00022989"/>
    </source>
</evidence>
<dbReference type="AlphaFoldDB" id="A0A8J5UGI3"/>
<feature type="transmembrane region" description="Helical" evidence="12">
    <location>
        <begin position="187"/>
        <end position="217"/>
    </location>
</feature>
<keyword evidence="5 12" id="KW-0328">Glycosyltransferase</keyword>
<evidence type="ECO:0000256" key="7">
    <source>
        <dbReference type="ARBA" id="ARBA00022692"/>
    </source>
</evidence>
<keyword evidence="14" id="KW-1185">Reference proteome</keyword>
<dbReference type="GO" id="GO:0006506">
    <property type="term" value="P:GPI anchor biosynthetic process"/>
    <property type="evidence" value="ECO:0007669"/>
    <property type="project" value="UniProtKB-UniPathway"/>
</dbReference>
<keyword evidence="4" id="KW-0337">GPI-anchor biosynthesis</keyword>
<feature type="transmembrane region" description="Helical" evidence="12">
    <location>
        <begin position="226"/>
        <end position="249"/>
    </location>
</feature>
<dbReference type="OrthoDB" id="416834at2759"/>
<feature type="transmembrane region" description="Helical" evidence="12">
    <location>
        <begin position="351"/>
        <end position="369"/>
    </location>
</feature>
<keyword evidence="9 12" id="KW-1133">Transmembrane helix</keyword>
<evidence type="ECO:0000256" key="10">
    <source>
        <dbReference type="ARBA" id="ARBA00023136"/>
    </source>
</evidence>
<sequence length="517" mass="61095">MLRNRKLTKKEENDDSTKADNVIQRKTKKFSSYKLIVFIFIIRLINSFTIQTYFQADEYYQALEPAHNFIYGYGYMTWEWKQQLRSSIHPLIYALGYKLAGENGFLIHSIPKIINAIIATSIEYNLYKFVEVYDSDYGLTTLILSLLNPFNWYVITRSFSNNLETMLTVIALRFWPWDYKLKTSSRWFISLGVGLTSCIIRPTNILIWLPLGIWLLLKADRITFKWVLVSISEVVLILCINTYLDYYFYQKLTFPLYNFLEFNVFKNLSIFYGSAPWHFYIGQAIPLMMMLYLPLMVFGIRLNVLTVTSFIYVVGFSLIEHKEFRFIYPLQPIMLYFSAIGYRKLKPRRSIIAIAIVLNICIGLFFTLVNERGVIDVIQYLQKQLQQSPTEKSIGFITPCHSTPWQSQFHDAKLDAWFLTCEPPLHLDKPSSEEISSYRDESDQFYDSPLEFLQLHLGNDLPYPEYLIIFQPLEQLIDENLGDEYYQCQRFFNSYFHWDSRRSGDIIVYCRDHRAHG</sequence>
<dbReference type="GeneID" id="73472959"/>
<dbReference type="PANTHER" id="PTHR22760">
    <property type="entry name" value="GLYCOSYLTRANSFERASE"/>
    <property type="match status" value="1"/>
</dbReference>
<comment type="pathway">
    <text evidence="2">Glycolipid biosynthesis; glycosylphosphatidylinositol-anchor biosynthesis.</text>
</comment>
<comment type="similarity">
    <text evidence="3">Belongs to the glycosyltransferase 22 family. PIGB subfamily.</text>
</comment>
<dbReference type="EC" id="2.4.1.-" evidence="12"/>
<comment type="subcellular location">
    <subcellularLocation>
        <location evidence="1 12">Endoplasmic reticulum membrane</location>
        <topology evidence="1 12">Multi-pass membrane protein</topology>
    </subcellularLocation>
</comment>
<gene>
    <name evidence="13" type="ORF">J8A68_006160</name>
</gene>
<evidence type="ECO:0000256" key="5">
    <source>
        <dbReference type="ARBA" id="ARBA00022676"/>
    </source>
</evidence>